<reference evidence="4" key="1">
    <citation type="submission" date="2015-10" db="EMBL/GenBank/DDBJ databases">
        <authorList>
            <person name="Gilbert D.G."/>
        </authorList>
    </citation>
    <scope>NUCLEOTIDE SEQUENCE</scope>
</reference>
<proteinExistence type="predicted"/>
<dbReference type="PANTHER" id="PTHR43702:SF3">
    <property type="entry name" value="PROTEIN TSGA"/>
    <property type="match status" value="1"/>
</dbReference>
<gene>
    <name evidence="4" type="ORF">MGWOODY_Smn1830</name>
</gene>
<organism evidence="4">
    <name type="scientific">hydrothermal vent metagenome</name>
    <dbReference type="NCBI Taxonomy" id="652676"/>
    <lineage>
        <taxon>unclassified sequences</taxon>
        <taxon>metagenomes</taxon>
        <taxon>ecological metagenomes</taxon>
    </lineage>
</organism>
<dbReference type="InterPro" id="IPR011701">
    <property type="entry name" value="MFS"/>
</dbReference>
<feature type="transmembrane region" description="Helical" evidence="3">
    <location>
        <begin position="85"/>
        <end position="103"/>
    </location>
</feature>
<keyword evidence="3" id="KW-0472">Membrane</keyword>
<feature type="transmembrane region" description="Helical" evidence="3">
    <location>
        <begin position="109"/>
        <end position="135"/>
    </location>
</feature>
<dbReference type="InterPro" id="IPR036259">
    <property type="entry name" value="MFS_trans_sf"/>
</dbReference>
<feature type="transmembrane region" description="Helical" evidence="3">
    <location>
        <begin position="275"/>
        <end position="298"/>
    </location>
</feature>
<dbReference type="PANTHER" id="PTHR43702">
    <property type="entry name" value="L-FUCOSE-PROTON SYMPORTER"/>
    <property type="match status" value="1"/>
</dbReference>
<dbReference type="Pfam" id="PF07690">
    <property type="entry name" value="MFS_1"/>
    <property type="match status" value="1"/>
</dbReference>
<dbReference type="GO" id="GO:0005886">
    <property type="term" value="C:plasma membrane"/>
    <property type="evidence" value="ECO:0007669"/>
    <property type="project" value="UniProtKB-SubCell"/>
</dbReference>
<feature type="transmembrane region" description="Helical" evidence="3">
    <location>
        <begin position="60"/>
        <end position="78"/>
    </location>
</feature>
<evidence type="ECO:0000256" key="1">
    <source>
        <dbReference type="ARBA" id="ARBA00004429"/>
    </source>
</evidence>
<evidence type="ECO:0000256" key="3">
    <source>
        <dbReference type="SAM" id="Phobius"/>
    </source>
</evidence>
<feature type="transmembrane region" description="Helical" evidence="3">
    <location>
        <begin position="147"/>
        <end position="170"/>
    </location>
</feature>
<name>A0A160TPB5_9ZZZZ</name>
<keyword evidence="3" id="KW-0812">Transmembrane</keyword>
<dbReference type="Gene3D" id="1.20.1250.20">
    <property type="entry name" value="MFS general substrate transporter like domains"/>
    <property type="match status" value="2"/>
</dbReference>
<feature type="transmembrane region" description="Helical" evidence="3">
    <location>
        <begin position="310"/>
        <end position="329"/>
    </location>
</feature>
<feature type="transmembrane region" description="Helical" evidence="3">
    <location>
        <begin position="190"/>
        <end position="215"/>
    </location>
</feature>
<protein>
    <submittedName>
        <fullName evidence="4">Predicted mannose transporter, GGP family</fullName>
    </submittedName>
</protein>
<keyword evidence="3" id="KW-1133">Transmembrane helix</keyword>
<feature type="transmembrane region" description="Helical" evidence="3">
    <location>
        <begin position="236"/>
        <end position="255"/>
    </location>
</feature>
<sequence>MPAMTASEGGKTAAGAGAAFAVVTCLFFAWGFITSNTDPLIAAMRGIYTLNVAEGMLTQFAFFLAYFVVSLPAAALLARLGHSRTIITALIVMIGACGLMLIASHMEAYTMVLVALFVMAGGITVLQVAANPLAASLGAPERSHFRLTLAQAFNSLGVVLGVSIGSKLMLRSDVFGQGGHILPHVPRSTALGAIDHAFVLIAVAVAALALLIYVFRHRINASAADIGIQGASPLKALRSGWAVFGAVAIFLYVGAEVTIASVMINFLNRTDVLGLALEAAGGVLAFYYWGGALAGRFVGSVLLTRVRASYLLTGAATVAACLSAAAFLLHGPAAAYAALGVGFFNSIMFPTIFSITMERSKASSASVSGLLCMAIVGGALLPLWSGHIADRTSIGMTFVLPAIAYVGIALFAALGKRSRLAGDGEAAPSMAH</sequence>
<evidence type="ECO:0000256" key="2">
    <source>
        <dbReference type="ARBA" id="ARBA00022475"/>
    </source>
</evidence>
<feature type="transmembrane region" description="Helical" evidence="3">
    <location>
        <begin position="394"/>
        <end position="414"/>
    </location>
</feature>
<keyword evidence="2" id="KW-1003">Cell membrane</keyword>
<feature type="transmembrane region" description="Helical" evidence="3">
    <location>
        <begin position="335"/>
        <end position="355"/>
    </location>
</feature>
<comment type="subcellular location">
    <subcellularLocation>
        <location evidence="1">Cell inner membrane</location>
        <topology evidence="1">Multi-pass membrane protein</topology>
    </subcellularLocation>
</comment>
<dbReference type="EMBL" id="CZQE01000395">
    <property type="protein sequence ID" value="CUS46783.1"/>
    <property type="molecule type" value="Genomic_DNA"/>
</dbReference>
<dbReference type="SUPFAM" id="SSF103473">
    <property type="entry name" value="MFS general substrate transporter"/>
    <property type="match status" value="1"/>
</dbReference>
<dbReference type="AlphaFoldDB" id="A0A160TPB5"/>
<accession>A0A160TPB5</accession>
<dbReference type="InterPro" id="IPR050375">
    <property type="entry name" value="MFS_TsgA-like"/>
</dbReference>
<feature type="transmembrane region" description="Helical" evidence="3">
    <location>
        <begin position="367"/>
        <end position="388"/>
    </location>
</feature>
<dbReference type="GO" id="GO:0022857">
    <property type="term" value="F:transmembrane transporter activity"/>
    <property type="evidence" value="ECO:0007669"/>
    <property type="project" value="InterPro"/>
</dbReference>
<evidence type="ECO:0000313" key="4">
    <source>
        <dbReference type="EMBL" id="CUS46783.1"/>
    </source>
</evidence>
<feature type="transmembrane region" description="Helical" evidence="3">
    <location>
        <begin position="12"/>
        <end position="33"/>
    </location>
</feature>